<evidence type="ECO:0000313" key="2">
    <source>
        <dbReference type="Proteomes" id="UP001155077"/>
    </source>
</evidence>
<dbReference type="InterPro" id="IPR022172">
    <property type="entry name" value="DUF3703"/>
</dbReference>
<name>A0ABT0Z028_9FLAO</name>
<protein>
    <submittedName>
        <fullName evidence="1">DUF3703 domain-containing protein</fullName>
    </submittedName>
</protein>
<proteinExistence type="predicted"/>
<dbReference type="Pfam" id="PF12487">
    <property type="entry name" value="DUF3703"/>
    <property type="match status" value="1"/>
</dbReference>
<keyword evidence="2" id="KW-1185">Reference proteome</keyword>
<comment type="caution">
    <text evidence="1">The sequence shown here is derived from an EMBL/GenBank/DDBJ whole genome shotgun (WGS) entry which is preliminary data.</text>
</comment>
<evidence type="ECO:0000313" key="1">
    <source>
        <dbReference type="EMBL" id="MCM8568929.1"/>
    </source>
</evidence>
<accession>A0ABT0Z028</accession>
<reference evidence="1" key="1">
    <citation type="submission" date="2022-06" db="EMBL/GenBank/DDBJ databases">
        <title>Gramella sediminis sp. nov., isolated from deep-sea sediment of the Indian Ocean.</title>
        <authorList>
            <person name="Yang L."/>
        </authorList>
    </citation>
    <scope>NUCLEOTIDE SEQUENCE</scope>
    <source>
        <strain evidence="1">HMD3159</strain>
    </source>
</reference>
<dbReference type="Proteomes" id="UP001155077">
    <property type="component" value="Unassembled WGS sequence"/>
</dbReference>
<gene>
    <name evidence="1" type="ORF">NE848_06040</name>
</gene>
<organism evidence="1 2">
    <name type="scientific">Gramella jeungdoensis</name>
    <dbReference type="NCBI Taxonomy" id="708091"/>
    <lineage>
        <taxon>Bacteria</taxon>
        <taxon>Pseudomonadati</taxon>
        <taxon>Bacteroidota</taxon>
        <taxon>Flavobacteriia</taxon>
        <taxon>Flavobacteriales</taxon>
        <taxon>Flavobacteriaceae</taxon>
        <taxon>Christiangramia</taxon>
    </lineage>
</organism>
<dbReference type="EMBL" id="JAMSCK010000002">
    <property type="protein sequence ID" value="MCM8568929.1"/>
    <property type="molecule type" value="Genomic_DNA"/>
</dbReference>
<sequence length="128" mass="14908">MKMAFRMPVTIKFHYRKEIQDHQEYFRKKDYIRSWNSLERSHVLGQAYPLQHTYSHWLMLRFGFKIRNLREVMGQIPRLLVGGIKSFVGVIPVGNTGGANVPPLRPMEIAPDLKQILNIKTNSSNVQS</sequence>